<keyword evidence="4" id="KW-0805">Transcription regulation</keyword>
<dbReference type="GO" id="GO:0008270">
    <property type="term" value="F:zinc ion binding"/>
    <property type="evidence" value="ECO:0007669"/>
    <property type="project" value="InterPro"/>
</dbReference>
<gene>
    <name evidence="9" type="ORF">COU88_03075</name>
</gene>
<dbReference type="PANTHER" id="PTHR30455">
    <property type="entry name" value="TRANSCRIPTIONAL REPRESSOR NRDR"/>
    <property type="match status" value="1"/>
</dbReference>
<evidence type="ECO:0000256" key="5">
    <source>
        <dbReference type="ARBA" id="ARBA00023125"/>
    </source>
</evidence>
<evidence type="ECO:0000259" key="8">
    <source>
        <dbReference type="PROSITE" id="PS51161"/>
    </source>
</evidence>
<dbReference type="PROSITE" id="PS51161">
    <property type="entry name" value="ATP_CONE"/>
    <property type="match status" value="1"/>
</dbReference>
<keyword evidence="3 7" id="KW-0067">ATP-binding</keyword>
<proteinExistence type="inferred from homology"/>
<dbReference type="GO" id="GO:0005524">
    <property type="term" value="F:ATP binding"/>
    <property type="evidence" value="ECO:0007669"/>
    <property type="project" value="UniProtKB-UniRule"/>
</dbReference>
<reference evidence="10" key="1">
    <citation type="submission" date="2017-09" db="EMBL/GenBank/DDBJ databases">
        <title>Depth-based differentiation of microbial function through sediment-hosted aquifers and enrichment of novel symbionts in the deep terrestrial subsurface.</title>
        <authorList>
            <person name="Probst A.J."/>
            <person name="Ladd B."/>
            <person name="Jarett J.K."/>
            <person name="Geller-Mcgrath D.E."/>
            <person name="Sieber C.M.K."/>
            <person name="Emerson J.B."/>
            <person name="Anantharaman K."/>
            <person name="Thomas B.C."/>
            <person name="Malmstrom R."/>
            <person name="Stieglmeier M."/>
            <person name="Klingl A."/>
            <person name="Woyke T."/>
            <person name="Ryan C.M."/>
            <person name="Banfield J.F."/>
        </authorList>
    </citation>
    <scope>NUCLEOTIDE SEQUENCE [LARGE SCALE GENOMIC DNA]</scope>
</reference>
<dbReference type="Pfam" id="PF22811">
    <property type="entry name" value="Zn_ribbon_NrdR"/>
    <property type="match status" value="1"/>
</dbReference>
<evidence type="ECO:0000256" key="7">
    <source>
        <dbReference type="PROSITE-ProRule" id="PRU00492"/>
    </source>
</evidence>
<evidence type="ECO:0000313" key="10">
    <source>
        <dbReference type="Proteomes" id="UP000229554"/>
    </source>
</evidence>
<keyword evidence="6" id="KW-0804">Transcription</keyword>
<dbReference type="PANTHER" id="PTHR30455:SF2">
    <property type="entry name" value="TRANSCRIPTIONAL REPRESSOR NRDR"/>
    <property type="match status" value="1"/>
</dbReference>
<keyword evidence="5" id="KW-0238">DNA-binding</keyword>
<dbReference type="InterPro" id="IPR003796">
    <property type="entry name" value="RNR_NrdR-like"/>
</dbReference>
<accession>A0A2M8KS81</accession>
<evidence type="ECO:0000313" key="9">
    <source>
        <dbReference type="EMBL" id="PJE62794.1"/>
    </source>
</evidence>
<feature type="non-terminal residue" evidence="9">
    <location>
        <position position="116"/>
    </location>
</feature>
<dbReference type="InterPro" id="IPR005144">
    <property type="entry name" value="ATP-cone_dom"/>
</dbReference>
<keyword evidence="1" id="KW-0678">Repressor</keyword>
<sequence length="116" mass="13484">MKCPFCGKKQSDVVETRIAEDNFALRRRRMCTSCKKRYTTYERIDRIPIVVIKRDGRRDIYDRSKLQSGVIKSFEKTKVSGETIQKLVDGIEEQLRRQKGAEIQSAFIGNLIAKKI</sequence>
<dbReference type="InterPro" id="IPR055173">
    <property type="entry name" value="NrdR-like_N"/>
</dbReference>
<dbReference type="AlphaFoldDB" id="A0A2M8KS81"/>
<evidence type="ECO:0000256" key="3">
    <source>
        <dbReference type="ARBA" id="ARBA00022840"/>
    </source>
</evidence>
<name>A0A2M8KS81_9BACT</name>
<dbReference type="EMBL" id="PFED01000126">
    <property type="protein sequence ID" value="PJE62794.1"/>
    <property type="molecule type" value="Genomic_DNA"/>
</dbReference>
<keyword evidence="2 7" id="KW-0547">Nucleotide-binding</keyword>
<dbReference type="HAMAP" id="MF_00440">
    <property type="entry name" value="NrdR"/>
    <property type="match status" value="1"/>
</dbReference>
<dbReference type="GO" id="GO:0045892">
    <property type="term" value="P:negative regulation of DNA-templated transcription"/>
    <property type="evidence" value="ECO:0007669"/>
    <property type="project" value="InterPro"/>
</dbReference>
<feature type="domain" description="ATP-cone" evidence="8">
    <location>
        <begin position="49"/>
        <end position="116"/>
    </location>
</feature>
<organism evidence="9 10">
    <name type="scientific">Candidatus Roizmanbacteria bacterium CG10_big_fil_rev_8_21_14_0_10_39_6</name>
    <dbReference type="NCBI Taxonomy" id="1974853"/>
    <lineage>
        <taxon>Bacteria</taxon>
        <taxon>Candidatus Roizmaniibacteriota</taxon>
    </lineage>
</organism>
<comment type="caution">
    <text evidence="9">The sequence shown here is derived from an EMBL/GenBank/DDBJ whole genome shotgun (WGS) entry which is preliminary data.</text>
</comment>
<dbReference type="Pfam" id="PF03477">
    <property type="entry name" value="ATP-cone"/>
    <property type="match status" value="1"/>
</dbReference>
<dbReference type="GO" id="GO:0003677">
    <property type="term" value="F:DNA binding"/>
    <property type="evidence" value="ECO:0007669"/>
    <property type="project" value="UniProtKB-KW"/>
</dbReference>
<evidence type="ECO:0000256" key="1">
    <source>
        <dbReference type="ARBA" id="ARBA00022491"/>
    </source>
</evidence>
<evidence type="ECO:0000256" key="6">
    <source>
        <dbReference type="ARBA" id="ARBA00023163"/>
    </source>
</evidence>
<protein>
    <submittedName>
        <fullName evidence="9">Transcriptional repressor NrdR</fullName>
    </submittedName>
</protein>
<evidence type="ECO:0000256" key="4">
    <source>
        <dbReference type="ARBA" id="ARBA00023015"/>
    </source>
</evidence>
<dbReference type="Proteomes" id="UP000229554">
    <property type="component" value="Unassembled WGS sequence"/>
</dbReference>
<evidence type="ECO:0000256" key="2">
    <source>
        <dbReference type="ARBA" id="ARBA00022741"/>
    </source>
</evidence>